<keyword evidence="2" id="KW-0539">Nucleus</keyword>
<feature type="compositionally biased region" description="Basic and acidic residues" evidence="3">
    <location>
        <begin position="557"/>
        <end position="576"/>
    </location>
</feature>
<reference evidence="4 5" key="1">
    <citation type="submission" date="2020-02" db="EMBL/GenBank/DDBJ databases">
        <title>Bird 10,000 Genomes (B10K) Project - Family phase.</title>
        <authorList>
            <person name="Zhang G."/>
        </authorList>
    </citation>
    <scope>NUCLEOTIDE SEQUENCE [LARGE SCALE GENOMIC DNA]</scope>
    <source>
        <strain evidence="4">B10K-DU-006-06</strain>
    </source>
</reference>
<name>A0A7L4FAW1_9COLU</name>
<feature type="region of interest" description="Disordered" evidence="3">
    <location>
        <begin position="37"/>
        <end position="56"/>
    </location>
</feature>
<feature type="region of interest" description="Disordered" evidence="3">
    <location>
        <begin position="135"/>
        <end position="187"/>
    </location>
</feature>
<dbReference type="Proteomes" id="UP000541332">
    <property type="component" value="Unassembled WGS sequence"/>
</dbReference>
<dbReference type="AlphaFoldDB" id="A0A7L4FAW1"/>
<dbReference type="PANTHER" id="PTHR23348:SF41">
    <property type="entry name" value="NEUROBLAST DIFFERENTIATION-ASSOCIATED PROTEIN AHNAK"/>
    <property type="match status" value="1"/>
</dbReference>
<keyword evidence="5" id="KW-1185">Reference proteome</keyword>
<evidence type="ECO:0000256" key="1">
    <source>
        <dbReference type="ARBA" id="ARBA00004123"/>
    </source>
</evidence>
<dbReference type="InterPro" id="IPR052082">
    <property type="entry name" value="Myelin_sheath_structural"/>
</dbReference>
<comment type="caution">
    <text evidence="4">The sequence shown here is derived from an EMBL/GenBank/DDBJ whole genome shotgun (WGS) entry which is preliminary data.</text>
</comment>
<dbReference type="GO" id="GO:0005634">
    <property type="term" value="C:nucleus"/>
    <property type="evidence" value="ECO:0007669"/>
    <property type="project" value="UniProtKB-SubCell"/>
</dbReference>
<feature type="non-terminal residue" evidence="4">
    <location>
        <position position="1"/>
    </location>
</feature>
<dbReference type="OrthoDB" id="447516at2759"/>
<feature type="region of interest" description="Disordered" evidence="3">
    <location>
        <begin position="677"/>
        <end position="709"/>
    </location>
</feature>
<evidence type="ECO:0000313" key="4">
    <source>
        <dbReference type="EMBL" id="NXW83687.1"/>
    </source>
</evidence>
<dbReference type="GO" id="GO:0043034">
    <property type="term" value="C:costamere"/>
    <property type="evidence" value="ECO:0007669"/>
    <property type="project" value="TreeGrafter"/>
</dbReference>
<protein>
    <submittedName>
        <fullName evidence="4">AHNK protein</fullName>
    </submittedName>
</protein>
<feature type="region of interest" description="Disordered" evidence="3">
    <location>
        <begin position="545"/>
        <end position="576"/>
    </location>
</feature>
<dbReference type="PANTHER" id="PTHR23348">
    <property type="entry name" value="PERIAXIN/AHNAK"/>
    <property type="match status" value="1"/>
</dbReference>
<accession>A0A7L4FAW1</accession>
<comment type="subcellular location">
    <subcellularLocation>
        <location evidence="1">Nucleus</location>
    </subcellularLocation>
</comment>
<proteinExistence type="predicted"/>
<evidence type="ECO:0000256" key="3">
    <source>
        <dbReference type="SAM" id="MobiDB-lite"/>
    </source>
</evidence>
<evidence type="ECO:0000313" key="5">
    <source>
        <dbReference type="Proteomes" id="UP000541332"/>
    </source>
</evidence>
<sequence length="709" mass="73383">GDQIVSATVYFDNLQCGEVAQLLNSMGHHTVGLRLQRKGDRSPVPGQTGGHDLFVPSSPEVVLSGDDEEYRRIYTTKIKPRLKSEDLAEPDGGGMQSRTITVTRKVTAYTVDVTTQDGCKDADVLGPEFRIRVPSREIAHGTKTETGGELETSPPQSQVPGGETGKSELPGRDVSGPTFPGSPAFEANGQTGNLEMGFHIKGPGLDGKGHIYGTDGQGEMLGGTTTRVPGVDVALENPAVDVGKIKIPVLKMPKFGFPGSGSGADAQAPCADVASSSVHLPGPQVSAPSAQVPKPQVDVGLKGDVKAPSPQLEVTGVAIKAPDVAIKAPDVATKAPGAAVPPPDADVHDEKIKLKIPHMTFPKFTASSAQGEGPGAEVALPKAEVAPAPCDVAVGVPGVTVQGGWEGPAFKKVETPQISLSDVNLNLKGPQVKGELGVAIPKMDVKVPAGEFEGPGGAGKGPLGVDVKVKGDVGVSVPKMDLKGPKVDVKGPKLGVDVPDVDIKGPKVTMPGVHVQTPQISMPDIDLNLKGPKVKGELDVSAPKLEGELKGPGLDIKGPKVDIEAPDMDVHGPEGKVKIPKLKMPKFGVPGLKAEGPDVDVTLPKGEVAISGPQVDVDVPSVDVEGDVKGPKIDVEVPDVNLECPEAKLKAPKVKLPHFNVSGPKFDGADVDVNLPKGEVDISGPEADIEVPELDVAGPEGKWKGPKFR</sequence>
<gene>
    <name evidence="4" type="primary">Ahnak_0</name>
    <name evidence="4" type="ORF">ALOBEC_R15468</name>
</gene>
<evidence type="ECO:0000256" key="2">
    <source>
        <dbReference type="ARBA" id="ARBA00023242"/>
    </source>
</evidence>
<dbReference type="EMBL" id="VWYH01001756">
    <property type="protein sequence ID" value="NXW83687.1"/>
    <property type="molecule type" value="Genomic_DNA"/>
</dbReference>
<organism evidence="4 5">
    <name type="scientific">Pampusana beccarii</name>
    <name type="common">Western bronze ground-dove</name>
    <dbReference type="NCBI Taxonomy" id="2953425"/>
    <lineage>
        <taxon>Eukaryota</taxon>
        <taxon>Metazoa</taxon>
        <taxon>Chordata</taxon>
        <taxon>Craniata</taxon>
        <taxon>Vertebrata</taxon>
        <taxon>Euteleostomi</taxon>
        <taxon>Archelosauria</taxon>
        <taxon>Archosauria</taxon>
        <taxon>Dinosauria</taxon>
        <taxon>Saurischia</taxon>
        <taxon>Theropoda</taxon>
        <taxon>Coelurosauria</taxon>
        <taxon>Aves</taxon>
        <taxon>Neognathae</taxon>
        <taxon>Neoaves</taxon>
        <taxon>Columbimorphae</taxon>
        <taxon>Columbiformes</taxon>
        <taxon>Columbidae</taxon>
        <taxon>Pampusana</taxon>
    </lineage>
</organism>
<dbReference type="GO" id="GO:0043484">
    <property type="term" value="P:regulation of RNA splicing"/>
    <property type="evidence" value="ECO:0007669"/>
    <property type="project" value="TreeGrafter"/>
</dbReference>
<feature type="non-terminal residue" evidence="4">
    <location>
        <position position="709"/>
    </location>
</feature>